<dbReference type="STRING" id="4533.J3MZ62"/>
<sequence length="172" mass="18944">MSIGIRSITLCCHLKKKRSNREASFFFHFTSPERRDSAQQDVEDDAGAPDVGFWPVASVENLWCHVVGAANHLGESISCSQVIEMIKYFFFAVHACPVLDQITSILDKLTGCGVAEYLPGLKNTERPKSMALRGESSDVLANRKFSGFRSLCITPFSWHSCMQHATSPSGAA</sequence>
<dbReference type="AlphaFoldDB" id="J3MZ62"/>
<reference evidence="1" key="1">
    <citation type="journal article" date="2013" name="Nat. Commun.">
        <title>Whole-genome sequencing of Oryza brachyantha reveals mechanisms underlying Oryza genome evolution.</title>
        <authorList>
            <person name="Chen J."/>
            <person name="Huang Q."/>
            <person name="Gao D."/>
            <person name="Wang J."/>
            <person name="Lang Y."/>
            <person name="Liu T."/>
            <person name="Li B."/>
            <person name="Bai Z."/>
            <person name="Luis Goicoechea J."/>
            <person name="Liang C."/>
            <person name="Chen C."/>
            <person name="Zhang W."/>
            <person name="Sun S."/>
            <person name="Liao Y."/>
            <person name="Zhang X."/>
            <person name="Yang L."/>
            <person name="Song C."/>
            <person name="Wang M."/>
            <person name="Shi J."/>
            <person name="Liu G."/>
            <person name="Liu J."/>
            <person name="Zhou H."/>
            <person name="Zhou W."/>
            <person name="Yu Q."/>
            <person name="An N."/>
            <person name="Chen Y."/>
            <person name="Cai Q."/>
            <person name="Wang B."/>
            <person name="Liu B."/>
            <person name="Min J."/>
            <person name="Huang Y."/>
            <person name="Wu H."/>
            <person name="Li Z."/>
            <person name="Zhang Y."/>
            <person name="Yin Y."/>
            <person name="Song W."/>
            <person name="Jiang J."/>
            <person name="Jackson S.A."/>
            <person name="Wing R.A."/>
            <person name="Wang J."/>
            <person name="Chen M."/>
        </authorList>
    </citation>
    <scope>NUCLEOTIDE SEQUENCE [LARGE SCALE GENOMIC DNA]</scope>
    <source>
        <strain evidence="1">cv. IRGC 101232</strain>
    </source>
</reference>
<accession>J3MZ62</accession>
<evidence type="ECO:0000313" key="2">
    <source>
        <dbReference type="Proteomes" id="UP000006038"/>
    </source>
</evidence>
<organism evidence="1">
    <name type="scientific">Oryza brachyantha</name>
    <name type="common">malo sina</name>
    <dbReference type="NCBI Taxonomy" id="4533"/>
    <lineage>
        <taxon>Eukaryota</taxon>
        <taxon>Viridiplantae</taxon>
        <taxon>Streptophyta</taxon>
        <taxon>Embryophyta</taxon>
        <taxon>Tracheophyta</taxon>
        <taxon>Spermatophyta</taxon>
        <taxon>Magnoliopsida</taxon>
        <taxon>Liliopsida</taxon>
        <taxon>Poales</taxon>
        <taxon>Poaceae</taxon>
        <taxon>BOP clade</taxon>
        <taxon>Oryzoideae</taxon>
        <taxon>Oryzeae</taxon>
        <taxon>Oryzinae</taxon>
        <taxon>Oryza</taxon>
    </lineage>
</organism>
<evidence type="ECO:0000313" key="1">
    <source>
        <dbReference type="EnsemblPlants" id="OB09G22910.1"/>
    </source>
</evidence>
<name>J3MZ62_ORYBR</name>
<dbReference type="HOGENOM" id="CLU_1557672_0_0_1"/>
<proteinExistence type="predicted"/>
<keyword evidence="2" id="KW-1185">Reference proteome</keyword>
<protein>
    <submittedName>
        <fullName evidence="1">Uncharacterized protein</fullName>
    </submittedName>
</protein>
<reference evidence="1" key="2">
    <citation type="submission" date="2013-04" db="UniProtKB">
        <authorList>
            <consortium name="EnsemblPlants"/>
        </authorList>
    </citation>
    <scope>IDENTIFICATION</scope>
</reference>
<dbReference type="Gramene" id="OB09G22910.1">
    <property type="protein sequence ID" value="OB09G22910.1"/>
    <property type="gene ID" value="OB09G22910"/>
</dbReference>
<dbReference type="Proteomes" id="UP000006038">
    <property type="component" value="Chromosome 9"/>
</dbReference>
<dbReference type="EnsemblPlants" id="OB09G22910.1">
    <property type="protein sequence ID" value="OB09G22910.1"/>
    <property type="gene ID" value="OB09G22910"/>
</dbReference>